<evidence type="ECO:0000313" key="3">
    <source>
        <dbReference type="Proteomes" id="UP000828390"/>
    </source>
</evidence>
<dbReference type="EMBL" id="JAIWYP010000014">
    <property type="protein sequence ID" value="KAH3707175.1"/>
    <property type="molecule type" value="Genomic_DNA"/>
</dbReference>
<keyword evidence="3" id="KW-1185">Reference proteome</keyword>
<feature type="region of interest" description="Disordered" evidence="1">
    <location>
        <begin position="117"/>
        <end position="148"/>
    </location>
</feature>
<dbReference type="SUPFAM" id="SSF47781">
    <property type="entry name" value="RuvA domain 2-like"/>
    <property type="match status" value="1"/>
</dbReference>
<dbReference type="Gene3D" id="1.10.150.320">
    <property type="entry name" value="Photosystem II 12 kDa extrinsic protein"/>
    <property type="match status" value="1"/>
</dbReference>
<evidence type="ECO:0000313" key="2">
    <source>
        <dbReference type="EMBL" id="KAH3707175.1"/>
    </source>
</evidence>
<reference evidence="2" key="2">
    <citation type="submission" date="2020-11" db="EMBL/GenBank/DDBJ databases">
        <authorList>
            <person name="McCartney M.A."/>
            <person name="Auch B."/>
            <person name="Kono T."/>
            <person name="Mallez S."/>
            <person name="Becker A."/>
            <person name="Gohl D.M."/>
            <person name="Silverstein K.A.T."/>
            <person name="Koren S."/>
            <person name="Bechman K.B."/>
            <person name="Herman A."/>
            <person name="Abrahante J.E."/>
            <person name="Garbe J."/>
        </authorList>
    </citation>
    <scope>NUCLEOTIDE SEQUENCE</scope>
    <source>
        <strain evidence="2">Duluth1</strain>
        <tissue evidence="2">Whole animal</tissue>
    </source>
</reference>
<reference evidence="2" key="1">
    <citation type="journal article" date="2019" name="bioRxiv">
        <title>The Genome of the Zebra Mussel, Dreissena polymorpha: A Resource for Invasive Species Research.</title>
        <authorList>
            <person name="McCartney M.A."/>
            <person name="Auch B."/>
            <person name="Kono T."/>
            <person name="Mallez S."/>
            <person name="Zhang Y."/>
            <person name="Obille A."/>
            <person name="Becker A."/>
            <person name="Abrahante J.E."/>
            <person name="Garbe J."/>
            <person name="Badalamenti J.P."/>
            <person name="Herman A."/>
            <person name="Mangelson H."/>
            <person name="Liachko I."/>
            <person name="Sullivan S."/>
            <person name="Sone E.D."/>
            <person name="Koren S."/>
            <person name="Silverstein K.A.T."/>
            <person name="Beckman K.B."/>
            <person name="Gohl D.M."/>
        </authorList>
    </citation>
    <scope>NUCLEOTIDE SEQUENCE</scope>
    <source>
        <strain evidence="2">Duluth1</strain>
        <tissue evidence="2">Whole animal</tissue>
    </source>
</reference>
<proteinExistence type="predicted"/>
<comment type="caution">
    <text evidence="2">The sequence shown here is derived from an EMBL/GenBank/DDBJ whole genome shotgun (WGS) entry which is preliminary data.</text>
</comment>
<name>A0A9D3YTR6_DREPO</name>
<accession>A0A9D3YTR6</accession>
<dbReference type="InterPro" id="IPR010994">
    <property type="entry name" value="RuvA_2-like"/>
</dbReference>
<protein>
    <submittedName>
        <fullName evidence="2">Uncharacterized protein</fullName>
    </submittedName>
</protein>
<gene>
    <name evidence="2" type="ORF">DPMN_066572</name>
</gene>
<dbReference type="Pfam" id="PF12836">
    <property type="entry name" value="HHH_3"/>
    <property type="match status" value="1"/>
</dbReference>
<organism evidence="2 3">
    <name type="scientific">Dreissena polymorpha</name>
    <name type="common">Zebra mussel</name>
    <name type="synonym">Mytilus polymorpha</name>
    <dbReference type="NCBI Taxonomy" id="45954"/>
    <lineage>
        <taxon>Eukaryota</taxon>
        <taxon>Metazoa</taxon>
        <taxon>Spiralia</taxon>
        <taxon>Lophotrochozoa</taxon>
        <taxon>Mollusca</taxon>
        <taxon>Bivalvia</taxon>
        <taxon>Autobranchia</taxon>
        <taxon>Heteroconchia</taxon>
        <taxon>Euheterodonta</taxon>
        <taxon>Imparidentia</taxon>
        <taxon>Neoheterodontei</taxon>
        <taxon>Myida</taxon>
        <taxon>Dreissenoidea</taxon>
        <taxon>Dreissenidae</taxon>
        <taxon>Dreissena</taxon>
    </lineage>
</organism>
<evidence type="ECO:0000256" key="1">
    <source>
        <dbReference type="SAM" id="MobiDB-lite"/>
    </source>
</evidence>
<sequence>MNLVQLVDIESAPVTELQMVPGISARVAQAIVANREIHGSITPDALADIPYIRLSSQMRGMLRFNKSDYLAVNVVDSENEEEEEEYLDASRPLSEPVDKGMEPIERMKAVIANASLSGPHASYVNPPDAREDEQGARPKSSPPKVDARWQQVSVEQPVQYRAVPVTSAAVSPEAQPAQYHGAYAGTQLGAVWSIQGSGSDGSGKWDVPSKLPSHGAGYTAGTVPVNDPDASLARGSLETYVGGRSGSIN</sequence>
<dbReference type="Proteomes" id="UP000828390">
    <property type="component" value="Unassembled WGS sequence"/>
</dbReference>
<dbReference type="AlphaFoldDB" id="A0A9D3YTR6"/>